<evidence type="ECO:0000313" key="2">
    <source>
        <dbReference type="Proteomes" id="UP000189835"/>
    </source>
</evidence>
<gene>
    <name evidence="1" type="ORF">B1L04_21510</name>
</gene>
<organism evidence="1 2">
    <name type="scientific">Microcystis aeruginosa KW</name>
    <dbReference type="NCBI Taxonomy" id="1960155"/>
    <lineage>
        <taxon>Bacteria</taxon>
        <taxon>Bacillati</taxon>
        <taxon>Cyanobacteriota</taxon>
        <taxon>Cyanophyceae</taxon>
        <taxon>Oscillatoriophycideae</taxon>
        <taxon>Chroococcales</taxon>
        <taxon>Microcystaceae</taxon>
        <taxon>Microcystis</taxon>
    </lineage>
</organism>
<evidence type="ECO:0000313" key="1">
    <source>
        <dbReference type="EMBL" id="OPF15132.1"/>
    </source>
</evidence>
<protein>
    <recommendedName>
        <fullName evidence="3">Type II toxin-antitoxin system RelE/ParE family toxin</fullName>
    </recommendedName>
</protein>
<proteinExistence type="predicted"/>
<dbReference type="InterPro" id="IPR035093">
    <property type="entry name" value="RelE/ParE_toxin_dom_sf"/>
</dbReference>
<dbReference type="RefSeq" id="WP_002759689.1">
    <property type="nucleotide sequence ID" value="NZ_MVGR01000005.1"/>
</dbReference>
<sequence>MTGSIPFSIESSDNFERSFKKLAKVHKNSFVELITKTLEDLIDDQYPHNSRQEPLPGKIQLPEGWTFHKLDIRVSKGAAGQIRLMYLVSATTYTIKLVWIYSHEQFVKRPADADLKAIIRDILDF</sequence>
<dbReference type="Proteomes" id="UP000189835">
    <property type="component" value="Unassembled WGS sequence"/>
</dbReference>
<accession>A0A1V4BM11</accession>
<dbReference type="EMBL" id="MVGR01000005">
    <property type="protein sequence ID" value="OPF15132.1"/>
    <property type="molecule type" value="Genomic_DNA"/>
</dbReference>
<reference evidence="1 2" key="1">
    <citation type="submission" date="2017-02" db="EMBL/GenBank/DDBJ databases">
        <title>Genome sequence of Microcystis aeruginosa KW.</title>
        <authorList>
            <person name="Oh H.-M."/>
            <person name="Ahn C.-Y."/>
            <person name="Jeong H."/>
            <person name="Srivastava A."/>
            <person name="Lee H.-G."/>
            <person name="Kang S.-R."/>
        </authorList>
    </citation>
    <scope>NUCLEOTIDE SEQUENCE [LARGE SCALE GENOMIC DNA]</scope>
    <source>
        <strain evidence="1 2">KW</strain>
    </source>
</reference>
<evidence type="ECO:0008006" key="3">
    <source>
        <dbReference type="Google" id="ProtNLM"/>
    </source>
</evidence>
<dbReference type="Gene3D" id="3.30.2310.20">
    <property type="entry name" value="RelE-like"/>
    <property type="match status" value="1"/>
</dbReference>
<comment type="caution">
    <text evidence="1">The sequence shown here is derived from an EMBL/GenBank/DDBJ whole genome shotgun (WGS) entry which is preliminary data.</text>
</comment>
<dbReference type="AlphaFoldDB" id="A0A1V4BM11"/>
<name>A0A1V4BM11_MICAE</name>